<organism evidence="1 2">
    <name type="scientific">Mycoplasma wenyonii (strain Massachusetts)</name>
    <name type="common">Eperythrozoon wenyonii</name>
    <dbReference type="NCBI Taxonomy" id="1197325"/>
    <lineage>
        <taxon>Bacteria</taxon>
        <taxon>Bacillati</taxon>
        <taxon>Mycoplasmatota</taxon>
        <taxon>Mollicutes</taxon>
        <taxon>Mycoplasmataceae</taxon>
        <taxon>Mycoplasma</taxon>
    </lineage>
</organism>
<protein>
    <submittedName>
        <fullName evidence="1">Uncharacterized protein</fullName>
    </submittedName>
</protein>
<dbReference type="HOGENOM" id="CLU_2618309_0_0_14"/>
<dbReference type="Proteomes" id="UP000009005">
    <property type="component" value="Chromosome"/>
</dbReference>
<reference evidence="1 2" key="1">
    <citation type="journal article" date="2012" name="J. Bacteriol.">
        <title>Complete genome sequence of Mycoplasma wenyonii strain Massachusetts.</title>
        <authorList>
            <person name="Dos Santos A.P."/>
            <person name="Guimaraes A.M."/>
            <person name="do Nascimento N.C."/>
            <person name="Sanmiguel P.J."/>
            <person name="Messick J.B."/>
        </authorList>
    </citation>
    <scope>NUCLEOTIDE SEQUENCE [LARGE SCALE GENOMIC DNA]</scope>
    <source>
        <strain evidence="1 2">Massachusetts</strain>
    </source>
</reference>
<dbReference type="PATRIC" id="fig|1197325.3.peg.65"/>
<proteinExistence type="predicted"/>
<dbReference type="EMBL" id="CP003703">
    <property type="protein sequence ID" value="AFN64865.1"/>
    <property type="molecule type" value="Genomic_DNA"/>
</dbReference>
<accession>I6ZI69</accession>
<keyword evidence="2" id="KW-1185">Reference proteome</keyword>
<evidence type="ECO:0000313" key="1">
    <source>
        <dbReference type="EMBL" id="AFN64865.1"/>
    </source>
</evidence>
<sequence length="78" mass="8719">MEIVLGGGTSSHKIISIQKCCLKWKRRGEGDDLENIEINCKGGTNESEKEEAEDLSLVLSKHAYKTHYLPSNLSRKNS</sequence>
<evidence type="ECO:0000313" key="2">
    <source>
        <dbReference type="Proteomes" id="UP000009005"/>
    </source>
</evidence>
<name>I6ZI69_MYCWM</name>
<dbReference type="KEGG" id="mwe:WEN_00290"/>
<gene>
    <name evidence="1" type="ordered locus">WEN_00290</name>
</gene>
<dbReference type="AlphaFoldDB" id="I6ZI69"/>
<dbReference type="STRING" id="1197325.WEN_00290"/>